<feature type="transmembrane region" description="Helical" evidence="1">
    <location>
        <begin position="178"/>
        <end position="198"/>
    </location>
</feature>
<feature type="transmembrane region" description="Helical" evidence="1">
    <location>
        <begin position="266"/>
        <end position="284"/>
    </location>
</feature>
<dbReference type="RefSeq" id="WP_249311229.1">
    <property type="nucleotide sequence ID" value="NZ_JACRSU010000001.1"/>
</dbReference>
<feature type="transmembrane region" description="Helical" evidence="1">
    <location>
        <begin position="241"/>
        <end position="259"/>
    </location>
</feature>
<sequence length="285" mass="31221">MYYGLIMLSTLIFSGCFWFKDIYREQKGSSFKASFEFSFYSGIAGFLALLIINKFSFEFSPFTFIIAMIAAVNGLLFTICSFKALDKINLSVYSVFSMLGGMALPFAIGIIFYNEAMTLSKGLCFVCILIAILFTLQKGESKKGTKYYLGVFVLNGMSGVLTKIFTAADYTKTSPAGYSILTSVCSIALSAIMLFIISRKEKLPKTNSKVVFACLGSGIANRLANYILVAALLFVDASVQYPMVTGGVMIISTLICLFTGKKVSKCEMLSVLISFIGLMCLFLIK</sequence>
<feature type="transmembrane region" description="Helical" evidence="1">
    <location>
        <begin position="35"/>
        <end position="53"/>
    </location>
</feature>
<feature type="transmembrane region" description="Helical" evidence="1">
    <location>
        <begin position="210"/>
        <end position="235"/>
    </location>
</feature>
<dbReference type="Proteomes" id="UP000611762">
    <property type="component" value="Unassembled WGS sequence"/>
</dbReference>
<organism evidence="2 3">
    <name type="scientific">Congzhengia minquanensis</name>
    <dbReference type="NCBI Taxonomy" id="2763657"/>
    <lineage>
        <taxon>Bacteria</taxon>
        <taxon>Bacillati</taxon>
        <taxon>Bacillota</taxon>
        <taxon>Clostridia</taxon>
        <taxon>Eubacteriales</taxon>
        <taxon>Oscillospiraceae</taxon>
        <taxon>Congzhengia</taxon>
    </lineage>
</organism>
<feature type="transmembrane region" description="Helical" evidence="1">
    <location>
        <begin position="92"/>
        <end position="113"/>
    </location>
</feature>
<keyword evidence="1" id="KW-0812">Transmembrane</keyword>
<dbReference type="InterPro" id="IPR037185">
    <property type="entry name" value="EmrE-like"/>
</dbReference>
<feature type="transmembrane region" description="Helical" evidence="1">
    <location>
        <begin position="59"/>
        <end position="80"/>
    </location>
</feature>
<evidence type="ECO:0000256" key="1">
    <source>
        <dbReference type="SAM" id="Phobius"/>
    </source>
</evidence>
<keyword evidence="1" id="KW-1133">Transmembrane helix</keyword>
<feature type="transmembrane region" description="Helical" evidence="1">
    <location>
        <begin position="148"/>
        <end position="166"/>
    </location>
</feature>
<gene>
    <name evidence="2" type="ORF">H8698_03785</name>
</gene>
<protein>
    <recommendedName>
        <fullName evidence="4">EamA domain-containing protein</fullName>
    </recommendedName>
</protein>
<dbReference type="EMBL" id="JACRSU010000001">
    <property type="protein sequence ID" value="MBC8540097.1"/>
    <property type="molecule type" value="Genomic_DNA"/>
</dbReference>
<evidence type="ECO:0000313" key="3">
    <source>
        <dbReference type="Proteomes" id="UP000611762"/>
    </source>
</evidence>
<dbReference type="AlphaFoldDB" id="A0A926DLU6"/>
<keyword evidence="3" id="KW-1185">Reference proteome</keyword>
<reference evidence="2" key="1">
    <citation type="submission" date="2020-08" db="EMBL/GenBank/DDBJ databases">
        <title>Genome public.</title>
        <authorList>
            <person name="Liu C."/>
            <person name="Sun Q."/>
        </authorList>
    </citation>
    <scope>NUCLEOTIDE SEQUENCE</scope>
    <source>
        <strain evidence="2">H8</strain>
    </source>
</reference>
<evidence type="ECO:0000313" key="2">
    <source>
        <dbReference type="EMBL" id="MBC8540097.1"/>
    </source>
</evidence>
<comment type="caution">
    <text evidence="2">The sequence shown here is derived from an EMBL/GenBank/DDBJ whole genome shotgun (WGS) entry which is preliminary data.</text>
</comment>
<evidence type="ECO:0008006" key="4">
    <source>
        <dbReference type="Google" id="ProtNLM"/>
    </source>
</evidence>
<dbReference type="SUPFAM" id="SSF103481">
    <property type="entry name" value="Multidrug resistance efflux transporter EmrE"/>
    <property type="match status" value="1"/>
</dbReference>
<accession>A0A926DLU6</accession>
<name>A0A926DLU6_9FIRM</name>
<proteinExistence type="predicted"/>
<feature type="transmembrane region" description="Helical" evidence="1">
    <location>
        <begin position="119"/>
        <end position="136"/>
    </location>
</feature>
<keyword evidence="1" id="KW-0472">Membrane</keyword>